<protein>
    <recommendedName>
        <fullName evidence="3">VRR-NUC domain-containing protein</fullName>
    </recommendedName>
</protein>
<evidence type="ECO:0000313" key="2">
    <source>
        <dbReference type="Proteomes" id="UP001379533"/>
    </source>
</evidence>
<gene>
    <name evidence="1" type="ORF">LZC95_07745</name>
</gene>
<dbReference type="EMBL" id="CP089982">
    <property type="protein sequence ID" value="WXA96727.1"/>
    <property type="molecule type" value="Genomic_DNA"/>
</dbReference>
<evidence type="ECO:0008006" key="3">
    <source>
        <dbReference type="Google" id="ProtNLM"/>
    </source>
</evidence>
<proteinExistence type="predicted"/>
<dbReference type="InterPro" id="IPR011856">
    <property type="entry name" value="tRNA_endonuc-like_dom_sf"/>
</dbReference>
<organism evidence="1 2">
    <name type="scientific">Pendulispora brunnea</name>
    <dbReference type="NCBI Taxonomy" id="2905690"/>
    <lineage>
        <taxon>Bacteria</taxon>
        <taxon>Pseudomonadati</taxon>
        <taxon>Myxococcota</taxon>
        <taxon>Myxococcia</taxon>
        <taxon>Myxococcales</taxon>
        <taxon>Sorangiineae</taxon>
        <taxon>Pendulisporaceae</taxon>
        <taxon>Pendulispora</taxon>
    </lineage>
</organism>
<dbReference type="Gene3D" id="3.40.1350.10">
    <property type="match status" value="1"/>
</dbReference>
<accession>A0ABZ2KGQ9</accession>
<evidence type="ECO:0000313" key="1">
    <source>
        <dbReference type="EMBL" id="WXA96727.1"/>
    </source>
</evidence>
<dbReference type="Proteomes" id="UP001379533">
    <property type="component" value="Chromosome"/>
</dbReference>
<keyword evidence="2" id="KW-1185">Reference proteome</keyword>
<name>A0ABZ2KGQ9_9BACT</name>
<dbReference type="RefSeq" id="WP_394847345.1">
    <property type="nucleotide sequence ID" value="NZ_CP089982.1"/>
</dbReference>
<sequence length="106" mass="11969">MKNAVGRARYVDERTGRAYWVPYGLLPGSPDLVGIRRVWIPGCSHHRPIKLGVLFCLETKQVGGRLTAEQRHCHEVWRDFGAFVSTVRGPDEGRAAYERACRGEFA</sequence>
<reference evidence="1 2" key="1">
    <citation type="submission" date="2021-12" db="EMBL/GenBank/DDBJ databases">
        <title>Discovery of the Pendulisporaceae a myxobacterial family with distinct sporulation behavior and unique specialized metabolism.</title>
        <authorList>
            <person name="Garcia R."/>
            <person name="Popoff A."/>
            <person name="Bader C.D."/>
            <person name="Loehr J."/>
            <person name="Walesch S."/>
            <person name="Walt C."/>
            <person name="Boldt J."/>
            <person name="Bunk B."/>
            <person name="Haeckl F.J.F.P.J."/>
            <person name="Gunesch A.P."/>
            <person name="Birkelbach J."/>
            <person name="Nuebel U."/>
            <person name="Pietschmann T."/>
            <person name="Bach T."/>
            <person name="Mueller R."/>
        </authorList>
    </citation>
    <scope>NUCLEOTIDE SEQUENCE [LARGE SCALE GENOMIC DNA]</scope>
    <source>
        <strain evidence="1 2">MSr12523</strain>
    </source>
</reference>